<comment type="caution">
    <text evidence="1">The sequence shown here is derived from an EMBL/GenBank/DDBJ whole genome shotgun (WGS) entry which is preliminary data.</text>
</comment>
<proteinExistence type="predicted"/>
<name>X1DRQ4_9ZZZZ</name>
<reference evidence="1" key="1">
    <citation type="journal article" date="2014" name="Front. Microbiol.">
        <title>High frequency of phylogenetically diverse reductive dehalogenase-homologous genes in deep subseafloor sedimentary metagenomes.</title>
        <authorList>
            <person name="Kawai M."/>
            <person name="Futagami T."/>
            <person name="Toyoda A."/>
            <person name="Takaki Y."/>
            <person name="Nishi S."/>
            <person name="Hori S."/>
            <person name="Arai W."/>
            <person name="Tsubouchi T."/>
            <person name="Morono Y."/>
            <person name="Uchiyama I."/>
            <person name="Ito T."/>
            <person name="Fujiyama A."/>
            <person name="Inagaki F."/>
            <person name="Takami H."/>
        </authorList>
    </citation>
    <scope>NUCLEOTIDE SEQUENCE</scope>
    <source>
        <strain evidence="1">Expedition CK06-06</strain>
    </source>
</reference>
<dbReference type="AlphaFoldDB" id="X1DRQ4"/>
<protein>
    <submittedName>
        <fullName evidence="1">Uncharacterized protein</fullName>
    </submittedName>
</protein>
<accession>X1DRQ4</accession>
<gene>
    <name evidence="1" type="ORF">S01H4_49389</name>
</gene>
<sequence length="89" mass="9264">MGRLQVQTEAITYTPTVLRPKNAGASAVESGAFSASFANVDAGVDASVQGVVLKAGETLNFNAGAIHNTLGRIEYDTTGSELLIIVLRK</sequence>
<evidence type="ECO:0000313" key="1">
    <source>
        <dbReference type="EMBL" id="GAG99071.1"/>
    </source>
</evidence>
<dbReference type="EMBL" id="BART01027933">
    <property type="protein sequence ID" value="GAG99071.1"/>
    <property type="molecule type" value="Genomic_DNA"/>
</dbReference>
<organism evidence="1">
    <name type="scientific">marine sediment metagenome</name>
    <dbReference type="NCBI Taxonomy" id="412755"/>
    <lineage>
        <taxon>unclassified sequences</taxon>
        <taxon>metagenomes</taxon>
        <taxon>ecological metagenomes</taxon>
    </lineage>
</organism>